<reference evidence="1 2" key="1">
    <citation type="journal article" date="2005" name="Genome Res.">
        <title>Living with two extremes: conclusions from the genome sequence of Natronomonas pharaonis.</title>
        <authorList>
            <person name="Falb M."/>
            <person name="Pfeiffer F."/>
            <person name="Palm P."/>
            <person name="Rodewald K."/>
            <person name="Hickmann V."/>
            <person name="Tittor J."/>
            <person name="Oesterhelt D."/>
        </authorList>
    </citation>
    <scope>NUCLEOTIDE SEQUENCE [LARGE SCALE GENOMIC DNA]</scope>
    <source>
        <strain evidence="2">ATCC 35678 / DSM 2160 / CIP 103997 / JCM 8858 / NBRC 14720 / NCIMB 2260 / Gabara</strain>
    </source>
</reference>
<gene>
    <name evidence="1" type="ordered locus">NP_3894B</name>
</gene>
<evidence type="ECO:0000313" key="2">
    <source>
        <dbReference type="Proteomes" id="UP000002698"/>
    </source>
</evidence>
<organism evidence="1 2">
    <name type="scientific">Natronomonas pharaonis (strain ATCC 35678 / DSM 2160 / CIP 103997 / JCM 8858 / NBRC 14720 / NCIMB 2260 / Gabara)</name>
    <name type="common">Halobacterium pharaonis</name>
    <dbReference type="NCBI Taxonomy" id="348780"/>
    <lineage>
        <taxon>Archaea</taxon>
        <taxon>Methanobacteriati</taxon>
        <taxon>Methanobacteriota</taxon>
        <taxon>Stenosarchaea group</taxon>
        <taxon>Halobacteria</taxon>
        <taxon>Halobacteriales</taxon>
        <taxon>Natronomonadaceae</taxon>
        <taxon>Natronomonas</taxon>
    </lineage>
</organism>
<keyword evidence="2" id="KW-1185">Reference proteome</keyword>
<dbReference type="EMBL" id="CR936257">
    <property type="protein sequence ID" value="CEK03539.1"/>
    <property type="molecule type" value="Genomic_DNA"/>
</dbReference>
<sequence>MNENEIDPETYVEKNSDQLVYIIKHSNDRFIRGLCLAALVKYGGEKVGKDQIEKELAQLRDVEGI</sequence>
<dbReference type="EnsemblBacteria" id="CEK03539">
    <property type="protein sequence ID" value="CEK03539"/>
    <property type="gene ID" value="NP_3894B"/>
</dbReference>
<dbReference type="Proteomes" id="UP000002698">
    <property type="component" value="Chromosome"/>
</dbReference>
<dbReference type="KEGG" id="nph:NP_3894B"/>
<dbReference type="HOGENOM" id="CLU_2893139_0_0_2"/>
<accession>A0A1U7F3L4</accession>
<protein>
    <submittedName>
        <fullName evidence="1">Uncharacterized protein</fullName>
    </submittedName>
</protein>
<evidence type="ECO:0000313" key="1">
    <source>
        <dbReference type="EMBL" id="CEK03539.1"/>
    </source>
</evidence>
<proteinExistence type="predicted"/>
<dbReference type="AlphaFoldDB" id="A0A1U7F3L4"/>
<name>A0A1U7F3L4_NATPD</name>